<dbReference type="Proteomes" id="UP000504636">
    <property type="component" value="Unplaced"/>
</dbReference>
<dbReference type="GeneID" id="54456648"/>
<gene>
    <name evidence="3 5" type="ORF">BDZ99DRAFT_391930</name>
</gene>
<dbReference type="PANTHER" id="PTHR37490:SF3">
    <property type="entry name" value="DUF3431 DOMAIN CONTAINING PROTEIN"/>
    <property type="match status" value="1"/>
</dbReference>
<dbReference type="AlphaFoldDB" id="A0A6A6YHA9"/>
<dbReference type="PANTHER" id="PTHR37490">
    <property type="entry name" value="EXPRESSED PROTEIN"/>
    <property type="match status" value="1"/>
</dbReference>
<keyword evidence="2" id="KW-1133">Transmembrane helix</keyword>
<dbReference type="RefSeq" id="XP_033574877.1">
    <property type="nucleotide sequence ID" value="XM_033715755.1"/>
</dbReference>
<name>A0A6A6YHA9_9PEZI</name>
<keyword evidence="2" id="KW-0812">Transmembrane</keyword>
<evidence type="ECO:0000256" key="2">
    <source>
        <dbReference type="SAM" id="Phobius"/>
    </source>
</evidence>
<dbReference type="OrthoDB" id="426718at2759"/>
<reference evidence="5" key="2">
    <citation type="submission" date="2020-04" db="EMBL/GenBank/DDBJ databases">
        <authorList>
            <consortium name="NCBI Genome Project"/>
        </authorList>
    </citation>
    <scope>NUCLEOTIDE SEQUENCE</scope>
    <source>
        <strain evidence="5">CBS 304.34</strain>
    </source>
</reference>
<evidence type="ECO:0000313" key="3">
    <source>
        <dbReference type="EMBL" id="KAF2807913.1"/>
    </source>
</evidence>
<evidence type="ECO:0000256" key="1">
    <source>
        <dbReference type="SAM" id="MobiDB-lite"/>
    </source>
</evidence>
<evidence type="ECO:0000313" key="5">
    <source>
        <dbReference type="RefSeq" id="XP_033574877.1"/>
    </source>
</evidence>
<dbReference type="InterPro" id="IPR021838">
    <property type="entry name" value="DUF3431"/>
</dbReference>
<dbReference type="EMBL" id="MU003704">
    <property type="protein sequence ID" value="KAF2807913.1"/>
    <property type="molecule type" value="Genomic_DNA"/>
</dbReference>
<proteinExistence type="predicted"/>
<accession>A0A6A6YHA9</accession>
<protein>
    <submittedName>
        <fullName evidence="3 5">Uncharacterized protein</fullName>
    </submittedName>
</protein>
<dbReference type="Pfam" id="PF11913">
    <property type="entry name" value="DUF3431"/>
    <property type="match status" value="1"/>
</dbReference>
<feature type="transmembrane region" description="Helical" evidence="2">
    <location>
        <begin position="12"/>
        <end position="32"/>
    </location>
</feature>
<sequence length="371" mass="41168">MRSFTGPFLSGRLRIVAYAAICVLTFICLYPFSDYRKLPFVHHDAPIAVTASIAHSTSTVVEPLASSVESSPAAVSSTPIFQQPSLSTFKTSTASKTKARATATATAKPSASPTQQAENHVKEPLGAIVAAAMNTTDIDWMHELADDWTLFPYIVNNPSPPLELSIPQNKGHEAMVYLTFIINHWDRLPSRVIFVHGHRSSWHQEGDIVTLVRSLRLPALESAGYIPLRCDWYPSCPAEIRPVTHDAVQWGPGVHREDAERGISDAWETLFPGVAVPETIASQCCAQFAVTREAIQRREKKAYEGMREWILNTTLIDDVSGRVLEKLWAYIMTNDAVHCPPPQQCACDYFGQCGDRDWPVPPEGLQMWPSQ</sequence>
<feature type="region of interest" description="Disordered" evidence="1">
    <location>
        <begin position="100"/>
        <end position="119"/>
    </location>
</feature>
<organism evidence="3">
    <name type="scientific">Mytilinidion resinicola</name>
    <dbReference type="NCBI Taxonomy" id="574789"/>
    <lineage>
        <taxon>Eukaryota</taxon>
        <taxon>Fungi</taxon>
        <taxon>Dikarya</taxon>
        <taxon>Ascomycota</taxon>
        <taxon>Pezizomycotina</taxon>
        <taxon>Dothideomycetes</taxon>
        <taxon>Pleosporomycetidae</taxon>
        <taxon>Mytilinidiales</taxon>
        <taxon>Mytilinidiaceae</taxon>
        <taxon>Mytilinidion</taxon>
    </lineage>
</organism>
<reference evidence="5" key="3">
    <citation type="submission" date="2025-04" db="UniProtKB">
        <authorList>
            <consortium name="RefSeq"/>
        </authorList>
    </citation>
    <scope>IDENTIFICATION</scope>
    <source>
        <strain evidence="5">CBS 304.34</strain>
    </source>
</reference>
<feature type="compositionally biased region" description="Low complexity" evidence="1">
    <location>
        <begin position="100"/>
        <end position="114"/>
    </location>
</feature>
<evidence type="ECO:0000313" key="4">
    <source>
        <dbReference type="Proteomes" id="UP000504636"/>
    </source>
</evidence>
<keyword evidence="4" id="KW-1185">Reference proteome</keyword>
<reference evidence="3 5" key="1">
    <citation type="journal article" date="2020" name="Stud. Mycol.">
        <title>101 Dothideomycetes genomes: a test case for predicting lifestyles and emergence of pathogens.</title>
        <authorList>
            <person name="Haridas S."/>
            <person name="Albert R."/>
            <person name="Binder M."/>
            <person name="Bloem J."/>
            <person name="Labutti K."/>
            <person name="Salamov A."/>
            <person name="Andreopoulos B."/>
            <person name="Baker S."/>
            <person name="Barry K."/>
            <person name="Bills G."/>
            <person name="Bluhm B."/>
            <person name="Cannon C."/>
            <person name="Castanera R."/>
            <person name="Culley D."/>
            <person name="Daum C."/>
            <person name="Ezra D."/>
            <person name="Gonzalez J."/>
            <person name="Henrissat B."/>
            <person name="Kuo A."/>
            <person name="Liang C."/>
            <person name="Lipzen A."/>
            <person name="Lutzoni F."/>
            <person name="Magnuson J."/>
            <person name="Mondo S."/>
            <person name="Nolan M."/>
            <person name="Ohm R."/>
            <person name="Pangilinan J."/>
            <person name="Park H.-J."/>
            <person name="Ramirez L."/>
            <person name="Alfaro M."/>
            <person name="Sun H."/>
            <person name="Tritt A."/>
            <person name="Yoshinaga Y."/>
            <person name="Zwiers L.-H."/>
            <person name="Turgeon B."/>
            <person name="Goodwin S."/>
            <person name="Spatafora J."/>
            <person name="Crous P."/>
            <person name="Grigoriev I."/>
        </authorList>
    </citation>
    <scope>NUCLEOTIDE SEQUENCE</scope>
    <source>
        <strain evidence="3 5">CBS 304.34</strain>
    </source>
</reference>
<keyword evidence="2" id="KW-0472">Membrane</keyword>